<evidence type="ECO:0000313" key="1">
    <source>
        <dbReference type="EMBL" id="GAA4674999.1"/>
    </source>
</evidence>
<keyword evidence="2" id="KW-1185">Reference proteome</keyword>
<proteinExistence type="predicted"/>
<protein>
    <submittedName>
        <fullName evidence="1">Uncharacterized protein</fullName>
    </submittedName>
</protein>
<sequence length="99" mass="11537">METMTRVDERVTVWVSEQGVPQRLVWRAERFRVTDTPTRLSPTFPGWQVEAAFDVAITHPPTPTEAWRFQGTSETGDTLVFDVSRDPWGQQWRLLRTYA</sequence>
<reference evidence="2" key="1">
    <citation type="journal article" date="2019" name="Int. J. Syst. Evol. Microbiol.">
        <title>The Global Catalogue of Microorganisms (GCM) 10K type strain sequencing project: providing services to taxonomists for standard genome sequencing and annotation.</title>
        <authorList>
            <consortium name="The Broad Institute Genomics Platform"/>
            <consortium name="The Broad Institute Genome Sequencing Center for Infectious Disease"/>
            <person name="Wu L."/>
            <person name="Ma J."/>
        </authorList>
    </citation>
    <scope>NUCLEOTIDE SEQUENCE [LARGE SCALE GENOMIC DNA]</scope>
    <source>
        <strain evidence="2">JCM 18956</strain>
    </source>
</reference>
<accession>A0ABP8VXZ4</accession>
<name>A0ABP8VXZ4_9MICO</name>
<comment type="caution">
    <text evidence="1">The sequence shown here is derived from an EMBL/GenBank/DDBJ whole genome shotgun (WGS) entry which is preliminary data.</text>
</comment>
<gene>
    <name evidence="1" type="ORF">GCM10025780_19390</name>
</gene>
<dbReference type="Proteomes" id="UP001501295">
    <property type="component" value="Unassembled WGS sequence"/>
</dbReference>
<evidence type="ECO:0000313" key="2">
    <source>
        <dbReference type="Proteomes" id="UP001501295"/>
    </source>
</evidence>
<dbReference type="EMBL" id="BAABLM010000003">
    <property type="protein sequence ID" value="GAA4674999.1"/>
    <property type="molecule type" value="Genomic_DNA"/>
</dbReference>
<organism evidence="1 2">
    <name type="scientific">Frondihabitans cladoniiphilus</name>
    <dbReference type="NCBI Taxonomy" id="715785"/>
    <lineage>
        <taxon>Bacteria</taxon>
        <taxon>Bacillati</taxon>
        <taxon>Actinomycetota</taxon>
        <taxon>Actinomycetes</taxon>
        <taxon>Micrococcales</taxon>
        <taxon>Microbacteriaceae</taxon>
        <taxon>Frondihabitans</taxon>
    </lineage>
</organism>